<reference evidence="1 2" key="1">
    <citation type="journal article" date="2021" name="Elife">
        <title>Chloroplast acquisition without the gene transfer in kleptoplastic sea slugs, Plakobranchus ocellatus.</title>
        <authorList>
            <person name="Maeda T."/>
            <person name="Takahashi S."/>
            <person name="Yoshida T."/>
            <person name="Shimamura S."/>
            <person name="Takaki Y."/>
            <person name="Nagai Y."/>
            <person name="Toyoda A."/>
            <person name="Suzuki Y."/>
            <person name="Arimoto A."/>
            <person name="Ishii H."/>
            <person name="Satoh N."/>
            <person name="Nishiyama T."/>
            <person name="Hasebe M."/>
            <person name="Maruyama T."/>
            <person name="Minagawa J."/>
            <person name="Obokata J."/>
            <person name="Shigenobu S."/>
        </authorList>
    </citation>
    <scope>NUCLEOTIDE SEQUENCE [LARGE SCALE GENOMIC DNA]</scope>
</reference>
<dbReference type="AlphaFoldDB" id="A0AAV4CVY2"/>
<proteinExistence type="predicted"/>
<organism evidence="1 2">
    <name type="scientific">Plakobranchus ocellatus</name>
    <dbReference type="NCBI Taxonomy" id="259542"/>
    <lineage>
        <taxon>Eukaryota</taxon>
        <taxon>Metazoa</taxon>
        <taxon>Spiralia</taxon>
        <taxon>Lophotrochozoa</taxon>
        <taxon>Mollusca</taxon>
        <taxon>Gastropoda</taxon>
        <taxon>Heterobranchia</taxon>
        <taxon>Euthyneura</taxon>
        <taxon>Panpulmonata</taxon>
        <taxon>Sacoglossa</taxon>
        <taxon>Placobranchoidea</taxon>
        <taxon>Plakobranchidae</taxon>
        <taxon>Plakobranchus</taxon>
    </lineage>
</organism>
<dbReference type="Proteomes" id="UP000735302">
    <property type="component" value="Unassembled WGS sequence"/>
</dbReference>
<gene>
    <name evidence="1" type="ORF">PoB_006235600</name>
</gene>
<sequence>MLRSPVATGSKTQRVCSDFPFRSVGGEMAESSSSLETSVSYSITTFSVTLTHPVMQTQKFSKNNGKADFQKLKTKKEPEGRPWKSTHLSVLMKYPAISIEVLGSSSTKKDPHSIFTVSDTHNVTIIISAESQFDNIKLFRGQKQELLSIIRRL</sequence>
<accession>A0AAV4CVY2</accession>
<evidence type="ECO:0000313" key="2">
    <source>
        <dbReference type="Proteomes" id="UP000735302"/>
    </source>
</evidence>
<evidence type="ECO:0000313" key="1">
    <source>
        <dbReference type="EMBL" id="GFO35851.1"/>
    </source>
</evidence>
<dbReference type="EMBL" id="BLXT01007005">
    <property type="protein sequence ID" value="GFO35851.1"/>
    <property type="molecule type" value="Genomic_DNA"/>
</dbReference>
<keyword evidence="2" id="KW-1185">Reference proteome</keyword>
<name>A0AAV4CVY2_9GAST</name>
<comment type="caution">
    <text evidence="1">The sequence shown here is derived from an EMBL/GenBank/DDBJ whole genome shotgun (WGS) entry which is preliminary data.</text>
</comment>
<protein>
    <submittedName>
        <fullName evidence="1">Uncharacterized protein</fullName>
    </submittedName>
</protein>